<dbReference type="AlphaFoldDB" id="A0A090Q858"/>
<dbReference type="OrthoDB" id="1122172at2"/>
<accession>A0A2S7TF28</accession>
<protein>
    <submittedName>
        <fullName evidence="1">Uncharacterized protein</fullName>
    </submittedName>
</protein>
<accession>A0A090Q858</accession>
<name>A0A090Q858_9FLAO</name>
<proteinExistence type="predicted"/>
<dbReference type="eggNOG" id="ENOG5032RQT">
    <property type="taxonomic scope" value="Bacteria"/>
</dbReference>
<evidence type="ECO:0000313" key="1">
    <source>
        <dbReference type="EMBL" id="GAK97918.1"/>
    </source>
</evidence>
<reference evidence="1" key="1">
    <citation type="journal article" date="2014" name="Genome Announc.">
        <title>Draft Genome Sequences of Marine Flavobacterium Nonlabens Strains NR17, NR24, NR27, NR32, NR33, and Ara13.</title>
        <authorList>
            <person name="Nakanishi M."/>
            <person name="Meirelles P."/>
            <person name="Suzuki R."/>
            <person name="Takatani N."/>
            <person name="Mino S."/>
            <person name="Suda W."/>
            <person name="Oshima K."/>
            <person name="Hattori M."/>
            <person name="Ohkuma M."/>
            <person name="Hosokawa M."/>
            <person name="Miyashita K."/>
            <person name="Thompson F.L."/>
            <person name="Niwa A."/>
            <person name="Sawabe T."/>
            <person name="Sawabe T."/>
        </authorList>
    </citation>
    <scope>NUCLEOTIDE SEQUENCE [LARGE SCALE GENOMIC DNA]</scope>
    <source>
        <strain evidence="1">JCM 19294</strain>
    </source>
</reference>
<organism evidence="1 2">
    <name type="scientific">Nonlabens tegetincola</name>
    <dbReference type="NCBI Taxonomy" id="323273"/>
    <lineage>
        <taxon>Bacteria</taxon>
        <taxon>Pseudomonadati</taxon>
        <taxon>Bacteroidota</taxon>
        <taxon>Flavobacteriia</taxon>
        <taxon>Flavobacteriales</taxon>
        <taxon>Flavobacteriaceae</taxon>
        <taxon>Nonlabens</taxon>
    </lineage>
</organism>
<comment type="caution">
    <text evidence="1">The sequence shown here is derived from an EMBL/GenBank/DDBJ whole genome shotgun (WGS) entry which is preliminary data.</text>
</comment>
<dbReference type="RefSeq" id="WP_042279823.1">
    <property type="nucleotide sequence ID" value="NZ_BBML01000008.1"/>
</dbReference>
<sequence>MKQDAISFKRVIIDYKKLNDQVLQLLVDRYPDGYDDRDIISFRNKDYEWVDCVEVRTHDTIYLVKISKRLQTAMEAYESDVEEEDITNELDDSEDSMLPENEDADFQPEVDF</sequence>
<dbReference type="STRING" id="319236.BST91_01260"/>
<dbReference type="EMBL" id="BBML01000008">
    <property type="protein sequence ID" value="GAK97918.1"/>
    <property type="molecule type" value="Genomic_DNA"/>
</dbReference>
<evidence type="ECO:0000313" key="2">
    <source>
        <dbReference type="Proteomes" id="UP000029221"/>
    </source>
</evidence>
<keyword evidence="2" id="KW-1185">Reference proteome</keyword>
<gene>
    <name evidence="1" type="ORF">JCM19294_1540</name>
</gene>
<dbReference type="Proteomes" id="UP000029221">
    <property type="component" value="Unassembled WGS sequence"/>
</dbReference>